<dbReference type="Proteomes" id="UP000010847">
    <property type="component" value="Chromosome"/>
</dbReference>
<evidence type="ECO:0000313" key="3">
    <source>
        <dbReference type="Proteomes" id="UP000010847"/>
    </source>
</evidence>
<feature type="chain" id="PRO_5004787849" evidence="1">
    <location>
        <begin position="24"/>
        <end position="291"/>
    </location>
</feature>
<keyword evidence="1" id="KW-0732">Signal</keyword>
<organism evidence="2 3">
    <name type="scientific">Desulfitobacterium metallireducens DSM 15288</name>
    <dbReference type="NCBI Taxonomy" id="871968"/>
    <lineage>
        <taxon>Bacteria</taxon>
        <taxon>Bacillati</taxon>
        <taxon>Bacillota</taxon>
        <taxon>Clostridia</taxon>
        <taxon>Eubacteriales</taxon>
        <taxon>Desulfitobacteriaceae</taxon>
        <taxon>Desulfitobacterium</taxon>
    </lineage>
</organism>
<proteinExistence type="predicted"/>
<feature type="signal peptide" evidence="1">
    <location>
        <begin position="1"/>
        <end position="23"/>
    </location>
</feature>
<dbReference type="eggNOG" id="ENOG5033AG5">
    <property type="taxonomic scope" value="Bacteria"/>
</dbReference>
<dbReference type="HOGENOM" id="CLU_955546_0_0_9"/>
<sequence length="291" mass="31595">MKKILVIGLTAAMLMTSVLPALGATSKISSTSLFQQTPTSASSTLEDKTTKNIVLTQDQKKQLLNSLEAKGLLDGNPQLVDKINRGELPDSSNPEKIKAVAKELSISEQTPHKKYVFPDGSYLERTLTVNKKIAIVPENRSQLVEAIGNENDVDDLFAQVAEKQTKNQTSGKFSTQSLKTQSIINTDTASYYYDIWIQEDGNATGGGFTADFVIVWGGADSISKVWNPRCWAVGGTYTISTLAVDRPTEGIYSGSPARAHLSWEYSILGLGGSTYSTNLFVGNNTYYSTLS</sequence>
<dbReference type="RefSeq" id="WP_006716439.1">
    <property type="nucleotide sequence ID" value="NZ_CP007032.1"/>
</dbReference>
<dbReference type="AlphaFoldDB" id="W0EH56"/>
<gene>
    <name evidence="2" type="ORF">DESME_01990</name>
</gene>
<reference evidence="2 3" key="1">
    <citation type="submission" date="2013-12" db="EMBL/GenBank/DDBJ databases">
        <authorList>
            <consortium name="DOE Joint Genome Institute"/>
            <person name="Smidt H."/>
            <person name="Huntemann M."/>
            <person name="Han J."/>
            <person name="Chen A."/>
            <person name="Kyrpides N."/>
            <person name="Mavromatis K."/>
            <person name="Markowitz V."/>
            <person name="Palaniappan K."/>
            <person name="Ivanova N."/>
            <person name="Schaumberg A."/>
            <person name="Pati A."/>
            <person name="Liolios K."/>
            <person name="Nordberg H.P."/>
            <person name="Cantor M.N."/>
            <person name="Hua S.X."/>
            <person name="Woyke T."/>
        </authorList>
    </citation>
    <scope>NUCLEOTIDE SEQUENCE [LARGE SCALE GENOMIC DNA]</scope>
    <source>
        <strain evidence="3">DSM 15288</strain>
    </source>
</reference>
<dbReference type="EMBL" id="CP007032">
    <property type="protein sequence ID" value="AHF08401.1"/>
    <property type="molecule type" value="Genomic_DNA"/>
</dbReference>
<dbReference type="KEGG" id="dmt:DESME_01990"/>
<name>W0EH56_9FIRM</name>
<accession>W0EH56</accession>
<keyword evidence="3" id="KW-1185">Reference proteome</keyword>
<evidence type="ECO:0000313" key="2">
    <source>
        <dbReference type="EMBL" id="AHF08401.1"/>
    </source>
</evidence>
<dbReference type="STRING" id="871968.DESME_01990"/>
<evidence type="ECO:0000256" key="1">
    <source>
        <dbReference type="SAM" id="SignalP"/>
    </source>
</evidence>
<dbReference type="OrthoDB" id="2835886at2"/>
<protein>
    <submittedName>
        <fullName evidence="2">Uncharacterized protein</fullName>
    </submittedName>
</protein>